<dbReference type="PROSITE" id="PS51085">
    <property type="entry name" value="2FE2S_FER_2"/>
    <property type="match status" value="1"/>
</dbReference>
<feature type="domain" description="2Fe-2S ferredoxin-type" evidence="2">
    <location>
        <begin position="5"/>
        <end position="84"/>
    </location>
</feature>
<evidence type="ECO:0000259" key="2">
    <source>
        <dbReference type="PROSITE" id="PS51085"/>
    </source>
</evidence>
<dbReference type="SUPFAM" id="SSF63380">
    <property type="entry name" value="Riboflavin synthase domain-like"/>
    <property type="match status" value="1"/>
</dbReference>
<dbReference type="Proteomes" id="UP001431010">
    <property type="component" value="Chromosome"/>
</dbReference>
<dbReference type="Gene3D" id="3.40.50.80">
    <property type="entry name" value="Nucleotide-binding domain of ferredoxin-NADP reductase (FNR) module"/>
    <property type="match status" value="1"/>
</dbReference>
<dbReference type="SUPFAM" id="SSF54292">
    <property type="entry name" value="2Fe-2S ferredoxin-like"/>
    <property type="match status" value="1"/>
</dbReference>
<reference evidence="4" key="1">
    <citation type="journal article" date="2024" name="Antonie Van Leeuwenhoek">
        <title>Bradyrhizobium ontarionense sp. nov., a novel bacterial symbiont isolated from Aeschynomene indica (Indian jointvetch), harbours photosynthesis, nitrogen fixation and nitrous oxide (N2O) reductase genes.</title>
        <authorList>
            <person name="Bromfield E.S.P."/>
            <person name="Cloutier S."/>
        </authorList>
    </citation>
    <scope>NUCLEOTIDE SEQUENCE</scope>
    <source>
        <strain evidence="4">A19</strain>
    </source>
</reference>
<evidence type="ECO:0000313" key="5">
    <source>
        <dbReference type="Proteomes" id="UP001431010"/>
    </source>
</evidence>
<dbReference type="CDD" id="cd00207">
    <property type="entry name" value="fer2"/>
    <property type="match status" value="1"/>
</dbReference>
<dbReference type="InterPro" id="IPR039261">
    <property type="entry name" value="FNR_nucleotide-bd"/>
</dbReference>
<dbReference type="PRINTS" id="PR00410">
    <property type="entry name" value="PHEHYDRXLASE"/>
</dbReference>
<feature type="compositionally biased region" description="Basic and acidic residues" evidence="1">
    <location>
        <begin position="371"/>
        <end position="389"/>
    </location>
</feature>
<dbReference type="CDD" id="cd06194">
    <property type="entry name" value="FNR_N-term_Iron_sulfur_binding"/>
    <property type="match status" value="1"/>
</dbReference>
<dbReference type="InterPro" id="IPR008333">
    <property type="entry name" value="Cbr1-like_FAD-bd_dom"/>
</dbReference>
<dbReference type="InterPro" id="IPR017927">
    <property type="entry name" value="FAD-bd_FR_type"/>
</dbReference>
<proteinExistence type="predicted"/>
<keyword evidence="5" id="KW-1185">Reference proteome</keyword>
<feature type="domain" description="FAD-binding FR-type" evidence="3">
    <location>
        <begin position="86"/>
        <end position="187"/>
    </location>
</feature>
<dbReference type="InterPro" id="IPR050415">
    <property type="entry name" value="MRET"/>
</dbReference>
<dbReference type="InterPro" id="IPR006058">
    <property type="entry name" value="2Fe2S_fd_BS"/>
</dbReference>
<dbReference type="PROSITE" id="PS00197">
    <property type="entry name" value="2FE2S_FER_1"/>
    <property type="match status" value="1"/>
</dbReference>
<feature type="compositionally biased region" description="Basic and acidic residues" evidence="1">
    <location>
        <begin position="333"/>
        <end position="355"/>
    </location>
</feature>
<dbReference type="Pfam" id="PF00175">
    <property type="entry name" value="NAD_binding_1"/>
    <property type="match status" value="1"/>
</dbReference>
<dbReference type="Gene3D" id="3.10.20.30">
    <property type="match status" value="1"/>
</dbReference>
<feature type="region of interest" description="Disordered" evidence="1">
    <location>
        <begin position="330"/>
        <end position="421"/>
    </location>
</feature>
<dbReference type="PROSITE" id="PS51384">
    <property type="entry name" value="FAD_FR"/>
    <property type="match status" value="1"/>
</dbReference>
<dbReference type="Gene3D" id="2.40.30.10">
    <property type="entry name" value="Translation factors"/>
    <property type="match status" value="1"/>
</dbReference>
<evidence type="ECO:0000259" key="3">
    <source>
        <dbReference type="PROSITE" id="PS51384"/>
    </source>
</evidence>
<sequence length="421" mass="45415">MSNFRTVTVKGRQFRVRAGDVLLDGALANGVEIPFDCRAGTCGTCMVHVSKGQTVCGETHTQGMIYACQARVVSDLDVEMEDVPEIDTSKARLVGLREVAPDIMELMIAPEKSISYLPGQYFKFTFNGYPARAYSPTASFDGRIGGRVIHLNIKKVRGGRVTTALGSGIRPGHRLRIQGPYGHAFLRPGGTGRLILAGSGTGFAPIWAIAAMALREQRSRPMVIIAGAKKLAQLYMTPILAQLARLPNVTIIPTVEEGPINHPSIRTGRIEPHMPTLTASDVVYACGSPRMVSALAGMVEKAGATFYADPFDSAPPEAPSGLLGRIKTLVARRPPEPEQSRDIGKGREASVDPFERALSLVPRGPIEDDIDLQRPAEPRRNAVAERDHALSLVSQRAAQTEATRLQDRARRSAGQMASGHV</sequence>
<dbReference type="EMBL" id="CP088156">
    <property type="protein sequence ID" value="UFZ06969.1"/>
    <property type="molecule type" value="Genomic_DNA"/>
</dbReference>
<gene>
    <name evidence="4" type="ORF">LQG66_11980</name>
</gene>
<dbReference type="RefSeq" id="WP_231326422.1">
    <property type="nucleotide sequence ID" value="NZ_CP088156.1"/>
</dbReference>
<dbReference type="InterPro" id="IPR001041">
    <property type="entry name" value="2Fe-2S_ferredoxin-type"/>
</dbReference>
<organism evidence="4 5">
    <name type="scientific">Bradyrhizobium ontarionense</name>
    <dbReference type="NCBI Taxonomy" id="2898149"/>
    <lineage>
        <taxon>Bacteria</taxon>
        <taxon>Pseudomonadati</taxon>
        <taxon>Pseudomonadota</taxon>
        <taxon>Alphaproteobacteria</taxon>
        <taxon>Hyphomicrobiales</taxon>
        <taxon>Nitrobacteraceae</taxon>
        <taxon>Bradyrhizobium</taxon>
    </lineage>
</organism>
<dbReference type="Pfam" id="PF00111">
    <property type="entry name" value="Fer2"/>
    <property type="match status" value="1"/>
</dbReference>
<dbReference type="Pfam" id="PF00970">
    <property type="entry name" value="FAD_binding_6"/>
    <property type="match status" value="1"/>
</dbReference>
<dbReference type="InterPro" id="IPR017938">
    <property type="entry name" value="Riboflavin_synthase-like_b-brl"/>
</dbReference>
<evidence type="ECO:0000256" key="1">
    <source>
        <dbReference type="SAM" id="MobiDB-lite"/>
    </source>
</evidence>
<protein>
    <submittedName>
        <fullName evidence="4">2Fe-2S iron-sulfur cluster-binding protein</fullName>
    </submittedName>
</protein>
<feature type="compositionally biased region" description="Polar residues" evidence="1">
    <location>
        <begin position="392"/>
        <end position="403"/>
    </location>
</feature>
<dbReference type="SUPFAM" id="SSF52343">
    <property type="entry name" value="Ferredoxin reductase-like, C-terminal NADP-linked domain"/>
    <property type="match status" value="1"/>
</dbReference>
<dbReference type="InterPro" id="IPR036010">
    <property type="entry name" value="2Fe-2S_ferredoxin-like_sf"/>
</dbReference>
<accession>A0ABY3RHQ9</accession>
<name>A0ABY3RHQ9_9BRAD</name>
<dbReference type="PANTHER" id="PTHR47354:SF5">
    <property type="entry name" value="PROTEIN RFBI"/>
    <property type="match status" value="1"/>
</dbReference>
<dbReference type="PANTHER" id="PTHR47354">
    <property type="entry name" value="NADH OXIDOREDUCTASE HCR"/>
    <property type="match status" value="1"/>
</dbReference>
<dbReference type="InterPro" id="IPR012675">
    <property type="entry name" value="Beta-grasp_dom_sf"/>
</dbReference>
<dbReference type="InterPro" id="IPR001433">
    <property type="entry name" value="OxRdtase_FAD/NAD-bd"/>
</dbReference>
<evidence type="ECO:0000313" key="4">
    <source>
        <dbReference type="EMBL" id="UFZ06969.1"/>
    </source>
</evidence>